<reference evidence="2" key="1">
    <citation type="submission" date="2017-07" db="EMBL/GenBank/DDBJ databases">
        <title>Brachybacterium sp. VR2415.</title>
        <authorList>
            <person name="Tak E.J."/>
            <person name="Bae J.-W."/>
        </authorList>
    </citation>
    <scope>NUCLEOTIDE SEQUENCE [LARGE SCALE GENOMIC DNA]</scope>
    <source>
        <strain evidence="2">VR2415</strain>
    </source>
</reference>
<evidence type="ECO:0000313" key="2">
    <source>
        <dbReference type="Proteomes" id="UP000198398"/>
    </source>
</evidence>
<dbReference type="KEGG" id="brv:CFK39_14020"/>
<proteinExistence type="predicted"/>
<keyword evidence="2" id="KW-1185">Reference proteome</keyword>
<organism evidence="1 2">
    <name type="scientific">Brachybacterium avium</name>
    <dbReference type="NCBI Taxonomy" id="2017485"/>
    <lineage>
        <taxon>Bacteria</taxon>
        <taxon>Bacillati</taxon>
        <taxon>Actinomycetota</taxon>
        <taxon>Actinomycetes</taxon>
        <taxon>Micrococcales</taxon>
        <taxon>Dermabacteraceae</taxon>
        <taxon>Brachybacterium</taxon>
    </lineage>
</organism>
<evidence type="ECO:0000313" key="1">
    <source>
        <dbReference type="EMBL" id="ASK66741.1"/>
    </source>
</evidence>
<accession>A0A220UFK3</accession>
<name>A0A220UFK3_9MICO</name>
<dbReference type="AlphaFoldDB" id="A0A220UFK3"/>
<protein>
    <submittedName>
        <fullName evidence="1">Uncharacterized protein</fullName>
    </submittedName>
</protein>
<dbReference type="Proteomes" id="UP000198398">
    <property type="component" value="Chromosome"/>
</dbReference>
<gene>
    <name evidence="1" type="ORF">CFK39_14020</name>
</gene>
<sequence>MPEAGRADLHQVTLEQADPHQTVAVLATGRSTWFPSTTAWGHPWRSVQRHPAPVCETAARGALYLLVARA</sequence>
<dbReference type="EMBL" id="CP022316">
    <property type="protein sequence ID" value="ASK66741.1"/>
    <property type="molecule type" value="Genomic_DNA"/>
</dbReference>